<evidence type="ECO:0000313" key="2">
    <source>
        <dbReference type="EMBL" id="KAJ7392792.1"/>
    </source>
</evidence>
<name>A0A9X0A3M7_9CNID</name>
<dbReference type="AlphaFoldDB" id="A0A9X0A3M7"/>
<dbReference type="OrthoDB" id="10542875at2759"/>
<feature type="compositionally biased region" description="Basic and acidic residues" evidence="1">
    <location>
        <begin position="174"/>
        <end position="187"/>
    </location>
</feature>
<reference evidence="2" key="1">
    <citation type="submission" date="2023-01" db="EMBL/GenBank/DDBJ databases">
        <title>Genome assembly of the deep-sea coral Lophelia pertusa.</title>
        <authorList>
            <person name="Herrera S."/>
            <person name="Cordes E."/>
        </authorList>
    </citation>
    <scope>NUCLEOTIDE SEQUENCE</scope>
    <source>
        <strain evidence="2">USNM1676648</strain>
        <tissue evidence="2">Polyp</tissue>
    </source>
</reference>
<proteinExistence type="predicted"/>
<keyword evidence="3" id="KW-1185">Reference proteome</keyword>
<accession>A0A9X0A3M7</accession>
<dbReference type="Proteomes" id="UP001163046">
    <property type="component" value="Unassembled WGS sequence"/>
</dbReference>
<gene>
    <name evidence="2" type="ORF">OS493_010451</name>
</gene>
<comment type="caution">
    <text evidence="2">The sequence shown here is derived from an EMBL/GenBank/DDBJ whole genome shotgun (WGS) entry which is preliminary data.</text>
</comment>
<evidence type="ECO:0000256" key="1">
    <source>
        <dbReference type="SAM" id="MobiDB-lite"/>
    </source>
</evidence>
<evidence type="ECO:0000313" key="3">
    <source>
        <dbReference type="Proteomes" id="UP001163046"/>
    </source>
</evidence>
<sequence length="280" mass="31763">MFKSRKGLEDNLSDTFYGNTCSPISKMERNKPLTTLMMGRLVKKSIAKAGFDEAQLSHRSYRSGFATRFIITCAIENGGRFETQQVEQLKRLGGWAEKSSVVHLYIKRIIEKYSDTCGLLNEGLRSGEEREECLRRIPTAYNYRLLPPSKNIAKEELVDPKKVNNSKQTATAKFCKEKNRRQHEERSAQPPGPPKPETSRTLDVTAILKKWTEEDLATDLHLDVRSRWIPLKGESTPRNFCAPSGDVRPRSHVGKNAQSTCKMQATQKRTMTEIGCAEVL</sequence>
<organism evidence="2 3">
    <name type="scientific">Desmophyllum pertusum</name>
    <dbReference type="NCBI Taxonomy" id="174260"/>
    <lineage>
        <taxon>Eukaryota</taxon>
        <taxon>Metazoa</taxon>
        <taxon>Cnidaria</taxon>
        <taxon>Anthozoa</taxon>
        <taxon>Hexacorallia</taxon>
        <taxon>Scleractinia</taxon>
        <taxon>Caryophylliina</taxon>
        <taxon>Caryophylliidae</taxon>
        <taxon>Desmophyllum</taxon>
    </lineage>
</organism>
<dbReference type="EMBL" id="MU825400">
    <property type="protein sequence ID" value="KAJ7392792.1"/>
    <property type="molecule type" value="Genomic_DNA"/>
</dbReference>
<protein>
    <submittedName>
        <fullName evidence="2">Uncharacterized protein</fullName>
    </submittedName>
</protein>
<feature type="region of interest" description="Disordered" evidence="1">
    <location>
        <begin position="168"/>
        <end position="201"/>
    </location>
</feature>